<dbReference type="GO" id="GO:0008285">
    <property type="term" value="P:negative regulation of cell population proliferation"/>
    <property type="evidence" value="ECO:0007669"/>
    <property type="project" value="TreeGrafter"/>
</dbReference>
<dbReference type="PANTHER" id="PTHR12693:SF3">
    <property type="entry name" value="MENIN"/>
    <property type="match status" value="1"/>
</dbReference>
<reference evidence="10" key="1">
    <citation type="submission" date="2019-03" db="EMBL/GenBank/DDBJ databases">
        <title>Improved annotation for the trematode Fasciola hepatica.</title>
        <authorList>
            <person name="Choi Y.-J."/>
            <person name="Martin J."/>
            <person name="Mitreva M."/>
        </authorList>
    </citation>
    <scope>NUCLEOTIDE SEQUENCE [LARGE SCALE GENOMIC DNA]</scope>
</reference>
<dbReference type="AlphaFoldDB" id="A0A4E0QY57"/>
<dbReference type="InterPro" id="IPR007747">
    <property type="entry name" value="Menin"/>
</dbReference>
<dbReference type="GO" id="GO:0006357">
    <property type="term" value="P:regulation of transcription by RNA polymerase II"/>
    <property type="evidence" value="ECO:0007669"/>
    <property type="project" value="TreeGrafter"/>
</dbReference>
<keyword evidence="5" id="KW-0156">Chromatin regulator</keyword>
<accession>A0A4E0QY57</accession>
<dbReference type="GO" id="GO:0003682">
    <property type="term" value="F:chromatin binding"/>
    <property type="evidence" value="ECO:0007669"/>
    <property type="project" value="TreeGrafter"/>
</dbReference>
<name>A0A4E0QY57_FASHE</name>
<dbReference type="GO" id="GO:0035097">
    <property type="term" value="C:histone methyltransferase complex"/>
    <property type="evidence" value="ECO:0007669"/>
    <property type="project" value="TreeGrafter"/>
</dbReference>
<keyword evidence="3" id="KW-0678">Repressor</keyword>
<evidence type="ECO:0000313" key="10">
    <source>
        <dbReference type="EMBL" id="THD18256.1"/>
    </source>
</evidence>
<evidence type="ECO:0000256" key="1">
    <source>
        <dbReference type="ARBA" id="ARBA00004123"/>
    </source>
</evidence>
<dbReference type="GO" id="GO:0045786">
    <property type="term" value="P:negative regulation of cell cycle"/>
    <property type="evidence" value="ECO:0007669"/>
    <property type="project" value="TreeGrafter"/>
</dbReference>
<evidence type="ECO:0000256" key="2">
    <source>
        <dbReference type="ARBA" id="ARBA00021162"/>
    </source>
</evidence>
<dbReference type="Pfam" id="PF05053">
    <property type="entry name" value="Menin"/>
    <property type="match status" value="1"/>
</dbReference>
<evidence type="ECO:0000256" key="8">
    <source>
        <dbReference type="ARBA" id="ARBA00023163"/>
    </source>
</evidence>
<keyword evidence="8" id="KW-0804">Transcription</keyword>
<dbReference type="GO" id="GO:0000976">
    <property type="term" value="F:transcription cis-regulatory region binding"/>
    <property type="evidence" value="ECO:0007669"/>
    <property type="project" value="TreeGrafter"/>
</dbReference>
<keyword evidence="6" id="KW-0805">Transcription regulation</keyword>
<evidence type="ECO:0000256" key="4">
    <source>
        <dbReference type="ARBA" id="ARBA00022553"/>
    </source>
</evidence>
<evidence type="ECO:0000256" key="7">
    <source>
        <dbReference type="ARBA" id="ARBA00023125"/>
    </source>
</evidence>
<evidence type="ECO:0000256" key="5">
    <source>
        <dbReference type="ARBA" id="ARBA00022853"/>
    </source>
</evidence>
<evidence type="ECO:0000313" key="11">
    <source>
        <dbReference type="Proteomes" id="UP000230066"/>
    </source>
</evidence>
<dbReference type="GO" id="GO:0000785">
    <property type="term" value="C:chromatin"/>
    <property type="evidence" value="ECO:0007669"/>
    <property type="project" value="TreeGrafter"/>
</dbReference>
<keyword evidence="11" id="KW-1185">Reference proteome</keyword>
<dbReference type="PANTHER" id="PTHR12693">
    <property type="entry name" value="MENIN"/>
    <property type="match status" value="1"/>
</dbReference>
<organism evidence="10 11">
    <name type="scientific">Fasciola hepatica</name>
    <name type="common">Liver fluke</name>
    <dbReference type="NCBI Taxonomy" id="6192"/>
    <lineage>
        <taxon>Eukaryota</taxon>
        <taxon>Metazoa</taxon>
        <taxon>Spiralia</taxon>
        <taxon>Lophotrochozoa</taxon>
        <taxon>Platyhelminthes</taxon>
        <taxon>Trematoda</taxon>
        <taxon>Digenea</taxon>
        <taxon>Plagiorchiida</taxon>
        <taxon>Echinostomata</taxon>
        <taxon>Echinostomatoidea</taxon>
        <taxon>Fasciolidae</taxon>
        <taxon>Fasciola</taxon>
    </lineage>
</organism>
<proteinExistence type="predicted"/>
<evidence type="ECO:0000256" key="3">
    <source>
        <dbReference type="ARBA" id="ARBA00022491"/>
    </source>
</evidence>
<protein>
    <recommendedName>
        <fullName evidence="2">Menin</fullName>
    </recommendedName>
</protein>
<dbReference type="EMBL" id="JXXN02015270">
    <property type="protein sequence ID" value="THD18256.1"/>
    <property type="molecule type" value="Genomic_DNA"/>
</dbReference>
<dbReference type="GO" id="GO:0006325">
    <property type="term" value="P:chromatin organization"/>
    <property type="evidence" value="ECO:0007669"/>
    <property type="project" value="UniProtKB-KW"/>
</dbReference>
<keyword evidence="4" id="KW-0597">Phosphoprotein</keyword>
<evidence type="ECO:0000256" key="6">
    <source>
        <dbReference type="ARBA" id="ARBA00023015"/>
    </source>
</evidence>
<dbReference type="GO" id="GO:0000403">
    <property type="term" value="F:Y-form DNA binding"/>
    <property type="evidence" value="ECO:0007669"/>
    <property type="project" value="TreeGrafter"/>
</dbReference>
<keyword evidence="9" id="KW-0539">Nucleus</keyword>
<comment type="caution">
    <text evidence="10">The sequence shown here is derived from an EMBL/GenBank/DDBJ whole genome shotgun (WGS) entry which is preliminary data.</text>
</comment>
<keyword evidence="7" id="KW-0238">DNA-binding</keyword>
<comment type="subcellular location">
    <subcellularLocation>
        <location evidence="1">Nucleus</location>
    </subcellularLocation>
</comment>
<gene>
    <name evidence="10" type="ORF">D915_010184</name>
</gene>
<evidence type="ECO:0000256" key="9">
    <source>
        <dbReference type="ARBA" id="ARBA00023242"/>
    </source>
</evidence>
<dbReference type="Proteomes" id="UP000230066">
    <property type="component" value="Unassembled WGS sequence"/>
</dbReference>
<sequence length="131" mass="14895">MALALYHKAVDVDRFFYANQHVYPHTRSAGCLYRHGDNRGALSHWSEAARVMGHYNHGSEDSEIYRKLLEVATQLMPQMFQCSAEAFRSCSEGAVETDPDGFLYQPGNALDGPQYLAHLLALYDHLCLWEE</sequence>